<keyword evidence="2" id="KW-0325">Glycoprotein</keyword>
<dbReference type="PANTHER" id="PTHR22835">
    <property type="entry name" value="ZINC FINGER FYVE DOMAIN CONTAINING PROTEIN"/>
    <property type="match status" value="1"/>
</dbReference>
<organism evidence="4 5">
    <name type="scientific">Dillenia turbinata</name>
    <dbReference type="NCBI Taxonomy" id="194707"/>
    <lineage>
        <taxon>Eukaryota</taxon>
        <taxon>Viridiplantae</taxon>
        <taxon>Streptophyta</taxon>
        <taxon>Embryophyta</taxon>
        <taxon>Tracheophyta</taxon>
        <taxon>Spermatophyta</taxon>
        <taxon>Magnoliopsida</taxon>
        <taxon>eudicotyledons</taxon>
        <taxon>Gunneridae</taxon>
        <taxon>Pentapetalae</taxon>
        <taxon>Dilleniales</taxon>
        <taxon>Dilleniaceae</taxon>
        <taxon>Dillenia</taxon>
    </lineage>
</organism>
<dbReference type="EMBL" id="JBAMMX010000005">
    <property type="protein sequence ID" value="KAK6941144.1"/>
    <property type="molecule type" value="Genomic_DNA"/>
</dbReference>
<gene>
    <name evidence="4" type="ORF">RJ641_030675</name>
</gene>
<evidence type="ECO:0000256" key="2">
    <source>
        <dbReference type="ARBA" id="ARBA00023180"/>
    </source>
</evidence>
<dbReference type="Gene3D" id="3.40.50.1110">
    <property type="entry name" value="SGNH hydrolase"/>
    <property type="match status" value="1"/>
</dbReference>
<sequence>MPLLSLLIRLPSDMISLPMPPNMSRAEVKQYPRIVFEIFVTTWRIRAERSSLTRSIRKQGHLKLKVDGNRSAGHLHNGVLSKARSHCRHNDLTRARLVKLFVPYLDALALNFTSGVNFAMTGAAITFGVHNTGPLGCLPQKLTIATNRNTGEYDQYGCLQQLNDRAKAFNKKLKALCDELRSEMGNATIVNVKPKLQYKEAENSSHRDNSYAKIPGTPKPNCVGDQDWTFVPELALEDEVGRFDSVHETARISEGPSSPSQSKSARKLKSSDGSCDKKTASGKNIV</sequence>
<dbReference type="Pfam" id="PF00657">
    <property type="entry name" value="Lipase_GDSL"/>
    <property type="match status" value="1"/>
</dbReference>
<evidence type="ECO:0000256" key="1">
    <source>
        <dbReference type="ARBA" id="ARBA00008668"/>
    </source>
</evidence>
<feature type="compositionally biased region" description="Low complexity" evidence="3">
    <location>
        <begin position="253"/>
        <end position="263"/>
    </location>
</feature>
<name>A0AAN8ZHB2_9MAGN</name>
<comment type="caution">
    <text evidence="4">The sequence shown here is derived from an EMBL/GenBank/DDBJ whole genome shotgun (WGS) entry which is preliminary data.</text>
</comment>
<feature type="region of interest" description="Disordered" evidence="3">
    <location>
        <begin position="246"/>
        <end position="286"/>
    </location>
</feature>
<dbReference type="AlphaFoldDB" id="A0AAN8ZHB2"/>
<keyword evidence="5" id="KW-1185">Reference proteome</keyword>
<dbReference type="InterPro" id="IPR036514">
    <property type="entry name" value="SGNH_hydro_sf"/>
</dbReference>
<proteinExistence type="inferred from homology"/>
<dbReference type="Proteomes" id="UP001370490">
    <property type="component" value="Unassembled WGS sequence"/>
</dbReference>
<dbReference type="InterPro" id="IPR001087">
    <property type="entry name" value="GDSL"/>
</dbReference>
<evidence type="ECO:0000313" key="4">
    <source>
        <dbReference type="EMBL" id="KAK6941144.1"/>
    </source>
</evidence>
<evidence type="ECO:0000313" key="5">
    <source>
        <dbReference type="Proteomes" id="UP001370490"/>
    </source>
</evidence>
<comment type="similarity">
    <text evidence="1">Belongs to the 'GDSL' lipolytic enzyme family.</text>
</comment>
<dbReference type="PANTHER" id="PTHR22835:SF158">
    <property type="entry name" value="GDSL ESTERASE_LIPASE LIP-4-LIKE ISOFORM X1"/>
    <property type="match status" value="1"/>
</dbReference>
<protein>
    <submittedName>
        <fullName evidence="4">GDSL lipase/esterase</fullName>
    </submittedName>
</protein>
<evidence type="ECO:0000256" key="3">
    <source>
        <dbReference type="SAM" id="MobiDB-lite"/>
    </source>
</evidence>
<reference evidence="4 5" key="1">
    <citation type="submission" date="2023-12" db="EMBL/GenBank/DDBJ databases">
        <title>A high-quality genome assembly for Dillenia turbinata (Dilleniales).</title>
        <authorList>
            <person name="Chanderbali A."/>
        </authorList>
    </citation>
    <scope>NUCLEOTIDE SEQUENCE [LARGE SCALE GENOMIC DNA]</scope>
    <source>
        <strain evidence="4">LSX21</strain>
        <tissue evidence="4">Leaf</tissue>
    </source>
</reference>
<dbReference type="GO" id="GO:0016788">
    <property type="term" value="F:hydrolase activity, acting on ester bonds"/>
    <property type="evidence" value="ECO:0007669"/>
    <property type="project" value="InterPro"/>
</dbReference>
<accession>A0AAN8ZHB2</accession>